<evidence type="ECO:0000313" key="2">
    <source>
        <dbReference type="Proteomes" id="UP000229378"/>
    </source>
</evidence>
<dbReference type="Proteomes" id="UP000229378">
    <property type="component" value="Unassembled WGS sequence"/>
</dbReference>
<dbReference type="RefSeq" id="WP_032898469.1">
    <property type="nucleotide sequence ID" value="NZ_CABHQB010000169.1"/>
</dbReference>
<name>A0A2G4U2J0_YERBE</name>
<organism evidence="1 2">
    <name type="scientific">Yersinia bercovieri</name>
    <dbReference type="NCBI Taxonomy" id="634"/>
    <lineage>
        <taxon>Bacteria</taxon>
        <taxon>Pseudomonadati</taxon>
        <taxon>Pseudomonadota</taxon>
        <taxon>Gammaproteobacteria</taxon>
        <taxon>Enterobacterales</taxon>
        <taxon>Yersiniaceae</taxon>
        <taxon>Yersinia</taxon>
    </lineage>
</organism>
<evidence type="ECO:0000313" key="1">
    <source>
        <dbReference type="EMBL" id="PHZ27454.1"/>
    </source>
</evidence>
<protein>
    <submittedName>
        <fullName evidence="1">Uncharacterized protein</fullName>
    </submittedName>
</protein>
<sequence>MFAINPTTFDYFLRHLSQVAQDKRVVPYNELENAFGLSHNMVGEYAGAVGKFCIDNNYPLLNSLIINITDCSPSEGFHAWYLESDVGDLHYPYTGLSWGEMISACWRFFHVTSSRAKQVQNFSGMTPVHRSWAEKYVN</sequence>
<proteinExistence type="predicted"/>
<gene>
    <name evidence="1" type="ORF">CS533_11035</name>
</gene>
<dbReference type="AlphaFoldDB" id="A0A2G4U2J0"/>
<comment type="caution">
    <text evidence="1">The sequence shown here is derived from an EMBL/GenBank/DDBJ whole genome shotgun (WGS) entry which is preliminary data.</text>
</comment>
<dbReference type="EMBL" id="PEHN01000009">
    <property type="protein sequence ID" value="PHZ27454.1"/>
    <property type="molecule type" value="Genomic_DNA"/>
</dbReference>
<accession>A0A2G4U2J0</accession>
<reference evidence="1 2" key="1">
    <citation type="submission" date="2017-10" db="EMBL/GenBank/DDBJ databases">
        <authorList>
            <person name="Banno H."/>
            <person name="Chua N.-H."/>
        </authorList>
    </citation>
    <scope>NUCLEOTIDE SEQUENCE [LARGE SCALE GENOMIC DNA]</scope>
    <source>
        <strain evidence="1 2">SCPM-O-B-7607</strain>
    </source>
</reference>